<keyword evidence="1" id="KW-1133">Transmembrane helix</keyword>
<sequence length="171" mass="18807">MLAGDVSGFSFRSELLIGLAAGLFNAGSQLSLYRISQSKMNPFEINFWTFAYASILILPLLVFSGSQSDALIMVPNREMGVWLLLCSIALALLIINTQVFRSKAYRLAKSGSQLAPLIFSNLIFTALWQVCFYDETYNQYQVIGLAMIVLANVTSVIVPKLIAAKQANQLA</sequence>
<evidence type="ECO:0000313" key="4">
    <source>
        <dbReference type="Proteomes" id="UP000315115"/>
    </source>
</evidence>
<evidence type="ECO:0000313" key="3">
    <source>
        <dbReference type="EMBL" id="BBL92450.1"/>
    </source>
</evidence>
<evidence type="ECO:0000259" key="2">
    <source>
        <dbReference type="Pfam" id="PF00892"/>
    </source>
</evidence>
<dbReference type="Pfam" id="PF00892">
    <property type="entry name" value="EamA"/>
    <property type="match status" value="1"/>
</dbReference>
<reference evidence="4" key="1">
    <citation type="submission" date="2019-07" db="EMBL/GenBank/DDBJ databases">
        <title>Complete Genome Sequences of Vibrion rotiferianus strain AM7.</title>
        <authorList>
            <person name="Miyazaki K."/>
            <person name="Wiseschart A."/>
            <person name="Pootanakit K."/>
            <person name="Ishimori K."/>
            <person name="Kitahara K."/>
        </authorList>
    </citation>
    <scope>NUCLEOTIDE SEQUENCE [LARGE SCALE GENOMIC DNA]</scope>
    <source>
        <strain evidence="4">AM7</strain>
        <plasmid evidence="4">pam7 dna</plasmid>
    </source>
</reference>
<dbReference type="InterPro" id="IPR000620">
    <property type="entry name" value="EamA_dom"/>
</dbReference>
<feature type="transmembrane region" description="Helical" evidence="1">
    <location>
        <begin position="142"/>
        <end position="163"/>
    </location>
</feature>
<name>A0A510IJU7_9VIBR</name>
<feature type="transmembrane region" description="Helical" evidence="1">
    <location>
        <begin position="45"/>
        <end position="67"/>
    </location>
</feature>
<accession>A0A510IJU7</accession>
<geneLocation type="plasmid" evidence="4">
    <name>pam7 dna</name>
</geneLocation>
<feature type="transmembrane region" description="Helical" evidence="1">
    <location>
        <begin position="15"/>
        <end position="33"/>
    </location>
</feature>
<organism evidence="3 4">
    <name type="scientific">Vibrio rotiferianus</name>
    <dbReference type="NCBI Taxonomy" id="190895"/>
    <lineage>
        <taxon>Bacteria</taxon>
        <taxon>Pseudomonadati</taxon>
        <taxon>Pseudomonadota</taxon>
        <taxon>Gammaproteobacteria</taxon>
        <taxon>Vibrionales</taxon>
        <taxon>Vibrionaceae</taxon>
        <taxon>Vibrio</taxon>
    </lineage>
</organism>
<keyword evidence="1" id="KW-0812">Transmembrane</keyword>
<keyword evidence="3" id="KW-0614">Plasmid</keyword>
<feature type="transmembrane region" description="Helical" evidence="1">
    <location>
        <begin position="112"/>
        <end position="130"/>
    </location>
</feature>
<dbReference type="InterPro" id="IPR037185">
    <property type="entry name" value="EmrE-like"/>
</dbReference>
<keyword evidence="1" id="KW-0472">Membrane</keyword>
<dbReference type="SUPFAM" id="SSF103481">
    <property type="entry name" value="Multidrug resistance efflux transporter EmrE"/>
    <property type="match status" value="1"/>
</dbReference>
<feature type="domain" description="EamA" evidence="2">
    <location>
        <begin position="15"/>
        <end position="151"/>
    </location>
</feature>
<feature type="transmembrane region" description="Helical" evidence="1">
    <location>
        <begin position="79"/>
        <end position="100"/>
    </location>
</feature>
<protein>
    <recommendedName>
        <fullName evidence="2">EamA domain-containing protein</fullName>
    </recommendedName>
</protein>
<gene>
    <name evidence="3" type="ORF">VroAM7_51030</name>
</gene>
<dbReference type="EMBL" id="AP019800">
    <property type="protein sequence ID" value="BBL92450.1"/>
    <property type="molecule type" value="Genomic_DNA"/>
</dbReference>
<proteinExistence type="predicted"/>
<dbReference type="AlphaFoldDB" id="A0A510IJU7"/>
<dbReference type="Proteomes" id="UP000315115">
    <property type="component" value="Plasmid pAM7"/>
</dbReference>
<evidence type="ECO:0000256" key="1">
    <source>
        <dbReference type="SAM" id="Phobius"/>
    </source>
</evidence>
<dbReference type="GO" id="GO:0016020">
    <property type="term" value="C:membrane"/>
    <property type="evidence" value="ECO:0007669"/>
    <property type="project" value="InterPro"/>
</dbReference>